<dbReference type="InterPro" id="IPR039425">
    <property type="entry name" value="RNA_pol_sigma-70-like"/>
</dbReference>
<dbReference type="InterPro" id="IPR036388">
    <property type="entry name" value="WH-like_DNA-bd_sf"/>
</dbReference>
<feature type="region of interest" description="Disordered" evidence="7">
    <location>
        <begin position="436"/>
        <end position="458"/>
    </location>
</feature>
<feature type="compositionally biased region" description="Basic and acidic residues" evidence="7">
    <location>
        <begin position="439"/>
        <end position="450"/>
    </location>
</feature>
<dbReference type="Pfam" id="PF04542">
    <property type="entry name" value="Sigma70_r2"/>
    <property type="match status" value="1"/>
</dbReference>
<evidence type="ECO:0000313" key="12">
    <source>
        <dbReference type="Proteomes" id="UP001272242"/>
    </source>
</evidence>
<dbReference type="PANTHER" id="PTHR43133">
    <property type="entry name" value="RNA POLYMERASE ECF-TYPE SIGMA FACTO"/>
    <property type="match status" value="1"/>
</dbReference>
<sequence length="458" mass="49564">MPAPDRNLIDRFLRERDEAAFTELVRRYGPVVWGACRRTLANTQDAEDAFQATFLVLLRRAAKLDRDTPLGPWLYRVAALTARNVVRANRRRAAVNGPMEHEPLAPADPNAERLDLDAALLALSERERAAVVLCHLQGFTRREAAERLGCPEGTLSARLNRALTRLRARLGTGAPAALAAGGAALPAGLARATTRSASVVTMSRLAAPGLSPAVAQLADGVLHMFWMKKMMTAAAVLVLLAGAGVFTFGTAGRTSNAARATEPLAAPAPPPASAEDQKDARRIDRLIANLEKQRMLLGVTLENLKAEKMKLEEANAALELGKDIEVFVSDKESSHPLVVREVVNGRAAEVTCRDLDSLTAYLRRAHADPQGPKGLRIIAYKDHAAEELREVFTACAVSGFAKASFGQVGRPSFMMSTKSVVEMANKSYGVSETRLAPRAKLEQKPDEIDLRQYAAPKK</sequence>
<evidence type="ECO:0000256" key="8">
    <source>
        <dbReference type="SAM" id="Phobius"/>
    </source>
</evidence>
<comment type="caution">
    <text evidence="11">The sequence shown here is derived from an EMBL/GenBank/DDBJ whole genome shotgun (WGS) entry which is preliminary data.</text>
</comment>
<evidence type="ECO:0000256" key="1">
    <source>
        <dbReference type="ARBA" id="ARBA00010641"/>
    </source>
</evidence>
<feature type="coiled-coil region" evidence="6">
    <location>
        <begin position="287"/>
        <end position="321"/>
    </location>
</feature>
<evidence type="ECO:0000256" key="4">
    <source>
        <dbReference type="ARBA" id="ARBA00023125"/>
    </source>
</evidence>
<protein>
    <submittedName>
        <fullName evidence="11">Sigma-70 family RNA polymerase sigma factor</fullName>
    </submittedName>
</protein>
<dbReference type="Gene3D" id="1.10.1740.10">
    <property type="match status" value="1"/>
</dbReference>
<evidence type="ECO:0000313" key="11">
    <source>
        <dbReference type="EMBL" id="MDY3562981.1"/>
    </source>
</evidence>
<dbReference type="RefSeq" id="WP_320689248.1">
    <property type="nucleotide sequence ID" value="NZ_JAXBLV010000227.1"/>
</dbReference>
<feature type="domain" description="RNA polymerase sigma factor 70 region 4 type 2" evidence="10">
    <location>
        <begin position="114"/>
        <end position="166"/>
    </location>
</feature>
<dbReference type="InterPro" id="IPR007627">
    <property type="entry name" value="RNA_pol_sigma70_r2"/>
</dbReference>
<keyword evidence="8" id="KW-1133">Transmembrane helix</keyword>
<dbReference type="Pfam" id="PF08281">
    <property type="entry name" value="Sigma70_r4_2"/>
    <property type="match status" value="1"/>
</dbReference>
<keyword evidence="4" id="KW-0238">DNA-binding</keyword>
<evidence type="ECO:0000256" key="7">
    <source>
        <dbReference type="SAM" id="MobiDB-lite"/>
    </source>
</evidence>
<dbReference type="EMBL" id="JAXBLV010000227">
    <property type="protein sequence ID" value="MDY3562981.1"/>
    <property type="molecule type" value="Genomic_DNA"/>
</dbReference>
<keyword evidence="8" id="KW-0472">Membrane</keyword>
<dbReference type="InterPro" id="IPR013324">
    <property type="entry name" value="RNA_pol_sigma_r3/r4-like"/>
</dbReference>
<dbReference type="PANTHER" id="PTHR43133:SF8">
    <property type="entry name" value="RNA POLYMERASE SIGMA FACTOR HI_1459-RELATED"/>
    <property type="match status" value="1"/>
</dbReference>
<keyword evidence="5" id="KW-0804">Transcription</keyword>
<dbReference type="SUPFAM" id="SSF88946">
    <property type="entry name" value="Sigma2 domain of RNA polymerase sigma factors"/>
    <property type="match status" value="1"/>
</dbReference>
<dbReference type="CDD" id="cd06171">
    <property type="entry name" value="Sigma70_r4"/>
    <property type="match status" value="1"/>
</dbReference>
<dbReference type="Proteomes" id="UP001272242">
    <property type="component" value="Unassembled WGS sequence"/>
</dbReference>
<keyword evidence="12" id="KW-1185">Reference proteome</keyword>
<evidence type="ECO:0000256" key="6">
    <source>
        <dbReference type="SAM" id="Coils"/>
    </source>
</evidence>
<comment type="similarity">
    <text evidence="1">Belongs to the sigma-70 factor family. ECF subfamily.</text>
</comment>
<reference evidence="12" key="1">
    <citation type="journal article" date="2023" name="Mar. Drugs">
        <title>Gemmata algarum, a Novel Planctomycete Isolated from an Algal Mat, Displays Antimicrobial Activity.</title>
        <authorList>
            <person name="Kumar G."/>
            <person name="Kallscheuer N."/>
            <person name="Kashif M."/>
            <person name="Ahamad S."/>
            <person name="Jagadeeshwari U."/>
            <person name="Pannikurungottu S."/>
            <person name="Haufschild T."/>
            <person name="Kabuu M."/>
            <person name="Sasikala C."/>
            <person name="Jogler C."/>
            <person name="Ramana C."/>
        </authorList>
    </citation>
    <scope>NUCLEOTIDE SEQUENCE [LARGE SCALE GENOMIC DNA]</scope>
    <source>
        <strain evidence="12">JC673</strain>
    </source>
</reference>
<dbReference type="SUPFAM" id="SSF88659">
    <property type="entry name" value="Sigma3 and sigma4 domains of RNA polymerase sigma factors"/>
    <property type="match status" value="1"/>
</dbReference>
<keyword evidence="3" id="KW-0731">Sigma factor</keyword>
<dbReference type="InterPro" id="IPR013325">
    <property type="entry name" value="RNA_pol_sigma_r2"/>
</dbReference>
<feature type="domain" description="RNA polymerase sigma-70 region 2" evidence="9">
    <location>
        <begin position="24"/>
        <end position="92"/>
    </location>
</feature>
<organism evidence="11 12">
    <name type="scientific">Gemmata algarum</name>
    <dbReference type="NCBI Taxonomy" id="2975278"/>
    <lineage>
        <taxon>Bacteria</taxon>
        <taxon>Pseudomonadati</taxon>
        <taxon>Planctomycetota</taxon>
        <taxon>Planctomycetia</taxon>
        <taxon>Gemmatales</taxon>
        <taxon>Gemmataceae</taxon>
        <taxon>Gemmata</taxon>
    </lineage>
</organism>
<keyword evidence="6" id="KW-0175">Coiled coil</keyword>
<dbReference type="NCBIfam" id="TIGR02937">
    <property type="entry name" value="sigma70-ECF"/>
    <property type="match status" value="1"/>
</dbReference>
<name>A0ABU5F6K4_9BACT</name>
<gene>
    <name evidence="11" type="ORF">R5W23_004464</name>
</gene>
<proteinExistence type="inferred from homology"/>
<feature type="transmembrane region" description="Helical" evidence="8">
    <location>
        <begin position="230"/>
        <end position="249"/>
    </location>
</feature>
<evidence type="ECO:0000256" key="2">
    <source>
        <dbReference type="ARBA" id="ARBA00023015"/>
    </source>
</evidence>
<dbReference type="Gene3D" id="1.10.10.10">
    <property type="entry name" value="Winged helix-like DNA-binding domain superfamily/Winged helix DNA-binding domain"/>
    <property type="match status" value="1"/>
</dbReference>
<feature type="region of interest" description="Disordered" evidence="7">
    <location>
        <begin position="259"/>
        <end position="280"/>
    </location>
</feature>
<evidence type="ECO:0000256" key="3">
    <source>
        <dbReference type="ARBA" id="ARBA00023082"/>
    </source>
</evidence>
<evidence type="ECO:0000259" key="9">
    <source>
        <dbReference type="Pfam" id="PF04542"/>
    </source>
</evidence>
<keyword evidence="2" id="KW-0805">Transcription regulation</keyword>
<dbReference type="InterPro" id="IPR014284">
    <property type="entry name" value="RNA_pol_sigma-70_dom"/>
</dbReference>
<accession>A0ABU5F6K4</accession>
<dbReference type="InterPro" id="IPR013249">
    <property type="entry name" value="RNA_pol_sigma70_r4_t2"/>
</dbReference>
<evidence type="ECO:0000256" key="5">
    <source>
        <dbReference type="ARBA" id="ARBA00023163"/>
    </source>
</evidence>
<evidence type="ECO:0000259" key="10">
    <source>
        <dbReference type="Pfam" id="PF08281"/>
    </source>
</evidence>
<keyword evidence="8" id="KW-0812">Transmembrane</keyword>